<dbReference type="EMBL" id="CADCWN010000031">
    <property type="protein sequence ID" value="CAA9552985.1"/>
    <property type="molecule type" value="Genomic_DNA"/>
</dbReference>
<evidence type="ECO:0000313" key="4">
    <source>
        <dbReference type="EMBL" id="CAA9552985.1"/>
    </source>
</evidence>
<organism evidence="4">
    <name type="scientific">uncultured Thermomicrobiales bacterium</name>
    <dbReference type="NCBI Taxonomy" id="1645740"/>
    <lineage>
        <taxon>Bacteria</taxon>
        <taxon>Pseudomonadati</taxon>
        <taxon>Thermomicrobiota</taxon>
        <taxon>Thermomicrobia</taxon>
        <taxon>Thermomicrobiales</taxon>
        <taxon>environmental samples</taxon>
    </lineage>
</organism>
<dbReference type="NCBIfam" id="NF005559">
    <property type="entry name" value="PRK07231.1"/>
    <property type="match status" value="1"/>
</dbReference>
<feature type="domain" description="Ketoreductase" evidence="3">
    <location>
        <begin position="2"/>
        <end position="184"/>
    </location>
</feature>
<dbReference type="PROSITE" id="PS00061">
    <property type="entry name" value="ADH_SHORT"/>
    <property type="match status" value="1"/>
</dbReference>
<gene>
    <name evidence="4" type="ORF">AVDCRST_MAG18-466</name>
</gene>
<comment type="similarity">
    <text evidence="1">Belongs to the short-chain dehydrogenases/reductases (SDR) family.</text>
</comment>
<proteinExistence type="inferred from homology"/>
<name>A0A6J4UPC0_9BACT</name>
<dbReference type="InterPro" id="IPR020904">
    <property type="entry name" value="Sc_DH/Rdtase_CS"/>
</dbReference>
<reference evidence="4" key="1">
    <citation type="submission" date="2020-02" db="EMBL/GenBank/DDBJ databases">
        <authorList>
            <person name="Meier V. D."/>
        </authorList>
    </citation>
    <scope>NUCLEOTIDE SEQUENCE</scope>
    <source>
        <strain evidence="4">AVDCRST_MAG18</strain>
    </source>
</reference>
<dbReference type="InterPro" id="IPR057326">
    <property type="entry name" value="KR_dom"/>
</dbReference>
<evidence type="ECO:0000259" key="3">
    <source>
        <dbReference type="SMART" id="SM00822"/>
    </source>
</evidence>
<dbReference type="FunFam" id="3.40.50.720:FF:000084">
    <property type="entry name" value="Short-chain dehydrogenase reductase"/>
    <property type="match status" value="1"/>
</dbReference>
<dbReference type="PANTHER" id="PTHR43639">
    <property type="entry name" value="OXIDOREDUCTASE, SHORT-CHAIN DEHYDROGENASE/REDUCTASE FAMILY (AFU_ORTHOLOGUE AFUA_5G02870)"/>
    <property type="match status" value="1"/>
</dbReference>
<evidence type="ECO:0000256" key="2">
    <source>
        <dbReference type="ARBA" id="ARBA00023002"/>
    </source>
</evidence>
<dbReference type="InterPro" id="IPR002347">
    <property type="entry name" value="SDR_fam"/>
</dbReference>
<dbReference type="Gene3D" id="3.40.50.720">
    <property type="entry name" value="NAD(P)-binding Rossmann-like Domain"/>
    <property type="match status" value="1"/>
</dbReference>
<dbReference type="InterPro" id="IPR036291">
    <property type="entry name" value="NAD(P)-bd_dom_sf"/>
</dbReference>
<keyword evidence="2 4" id="KW-0560">Oxidoreductase</keyword>
<dbReference type="EC" id="1.1.1.100" evidence="4"/>
<dbReference type="SMART" id="SM00822">
    <property type="entry name" value="PKS_KR"/>
    <property type="match status" value="1"/>
</dbReference>
<protein>
    <submittedName>
        <fullName evidence="4">3-oxoacyl-[acyl-carrier protein] reductase</fullName>
        <ecNumber evidence="4">1.1.1.100</ecNumber>
    </submittedName>
</protein>
<evidence type="ECO:0000256" key="1">
    <source>
        <dbReference type="ARBA" id="ARBA00006484"/>
    </source>
</evidence>
<sequence length="259" mass="26835">MLVTGGAGRIGAAITRAFAALGDRVVVTDRDEARLVATVATVEQGESAVTTVTADITDEQAIEALVASASDTLGQIDILVNCAGIFPNSPVVEMDTAEWDMVFNVNLRAPFMLSRAVARQMLGRGVRGSLINISSGAGTSARTGGAHYCGSKAALEMLTQVMAIELGPQGIRVNAVAPGLIMDEVLQPPVPEGTSPYVATLLNGIPLRRTGRPEDIADAVVFLCSEQATWITGTILGVHGGSQAGRTHLPPSAPPKPAR</sequence>
<dbReference type="SUPFAM" id="SSF51735">
    <property type="entry name" value="NAD(P)-binding Rossmann-fold domains"/>
    <property type="match status" value="1"/>
</dbReference>
<dbReference type="GO" id="GO:0004316">
    <property type="term" value="F:3-oxoacyl-[acyl-carrier-protein] reductase (NADPH) activity"/>
    <property type="evidence" value="ECO:0007669"/>
    <property type="project" value="UniProtKB-EC"/>
</dbReference>
<dbReference type="CDD" id="cd05233">
    <property type="entry name" value="SDR_c"/>
    <property type="match status" value="1"/>
</dbReference>
<accession>A0A6J4UPC0</accession>
<dbReference type="PRINTS" id="PR00081">
    <property type="entry name" value="GDHRDH"/>
</dbReference>
<dbReference type="PRINTS" id="PR00080">
    <property type="entry name" value="SDRFAMILY"/>
</dbReference>
<dbReference type="PANTHER" id="PTHR43639:SF1">
    <property type="entry name" value="SHORT-CHAIN DEHYDROGENASE_REDUCTASE FAMILY PROTEIN"/>
    <property type="match status" value="1"/>
</dbReference>
<dbReference type="AlphaFoldDB" id="A0A6J4UPC0"/>
<dbReference type="Pfam" id="PF13561">
    <property type="entry name" value="adh_short_C2"/>
    <property type="match status" value="1"/>
</dbReference>